<dbReference type="InterPro" id="IPR003594">
    <property type="entry name" value="HATPase_dom"/>
</dbReference>
<dbReference type="SMART" id="SM00388">
    <property type="entry name" value="HisKA"/>
    <property type="match status" value="1"/>
</dbReference>
<name>A0A2B7XBI3_POLH7</name>
<reference evidence="8 9" key="1">
    <citation type="submission" date="2017-10" db="EMBL/GenBank/DDBJ databases">
        <title>Comparative genomics in systemic dimorphic fungi from Ajellomycetaceae.</title>
        <authorList>
            <person name="Munoz J.F."/>
            <person name="Mcewen J.G."/>
            <person name="Clay O.K."/>
            <person name="Cuomo C.A."/>
        </authorList>
    </citation>
    <scope>NUCLEOTIDE SEQUENCE [LARGE SCALE GENOMIC DNA]</scope>
    <source>
        <strain evidence="8 9">UAMH7299</strain>
    </source>
</reference>
<dbReference type="Pfam" id="PF00512">
    <property type="entry name" value="HisKA"/>
    <property type="match status" value="1"/>
</dbReference>
<evidence type="ECO:0000313" key="8">
    <source>
        <dbReference type="EMBL" id="PGH06240.1"/>
    </source>
</evidence>
<dbReference type="EC" id="2.7.13.3" evidence="2"/>
<dbReference type="GO" id="GO:0009927">
    <property type="term" value="F:histidine phosphotransfer kinase activity"/>
    <property type="evidence" value="ECO:0007669"/>
    <property type="project" value="TreeGrafter"/>
</dbReference>
<proteinExistence type="predicted"/>
<dbReference type="Pfam" id="PF02518">
    <property type="entry name" value="HATPase_c"/>
    <property type="match status" value="1"/>
</dbReference>
<dbReference type="SUPFAM" id="SSF55781">
    <property type="entry name" value="GAF domain-like"/>
    <property type="match status" value="1"/>
</dbReference>
<feature type="compositionally biased region" description="Polar residues" evidence="6">
    <location>
        <begin position="357"/>
        <end position="366"/>
    </location>
</feature>
<dbReference type="Gene3D" id="3.30.450.40">
    <property type="match status" value="1"/>
</dbReference>
<dbReference type="SUPFAM" id="SSF47384">
    <property type="entry name" value="Homodimeric domain of signal transducing histidine kinase"/>
    <property type="match status" value="1"/>
</dbReference>
<sequence length="973" mass="106824">MWDVGFGLCYYQPSFLQHFAPNRGARFGSDITLPAFAQLASLRLNTTRALISLIDGTNQYILAEATQHFSLLSHSSRDGEDELWFGYAVLPRSQGLCGIALDTLHAQEDRVRPEPWKPSPLIINDVTQDPGFKDQPFVTSHSSLRFYAAIPITTKSGFNIGTLSVMDERPRAGLGDAEIDFLGDITVAIMAHLRTTRAKAGYRRSKKMIKGLGDFMGGRRSLDNWWLELGNNKPADAASASKSHSERSNITMEPEAVGLSTSPEATLPRVPATSPMSGNGDDQQPANLRRTSRTSTSDLQDSLLSYNLKQMFSHASIGTFGGDREESHKVLGQEQSMAERSRESIIPSGEEERLQASMGNAKSSEASPAGSLGQLSEKTSLERLGGEEKTCGVLGFCTGEEYSLAGDGASEVVPLTEAFLRKLLHRYPHGHVFNTGERDRVISSMKDPRRTVGDETKVKSGSSKKRTRNRKRTAEDAEAKTLLRMLPEACSIAFVPLWDSHRERWFAGCFVWTVQQTTPALIRAEELNFIAVFGNSVMTEVARLDAVAAHRAKSDFISSINHELRSPLHGILASVEFLQDTAVDLFQRNMIDTIERCGRTLLDTIKHVLDFAKINRFQRPKGNNNTDDSGPSHGLVRSGMPGLCVDMDIGLITEDVIDSVFVGHEFQGNSSLVVTDEVSGFPPEGLRRSGVTGSDGYTIPDQSGRKKERLDVIMDIGWRPDWAFSIQSGALRRVLMNLFGNALKYTDTGWVKVSLQSKDTGPTPSQQSIITISISDSGRGIAEEYLQGQLFTPFTQENPLNPGTGLGLSIVLQIVHSLGGKIDITSKQGAGTEVVVSLTLNQAPSGDRLPLDAKSENLIRRVRKVTNGLVLGLVGFEAHPEIPGRHAGDLKAEVEPSVSLQASFEAMATHWFDMKVAAPQSWKASPPDIYIANESENPVHSTSLNQLTSRSTNFKWNEDNLTFMLHMKELRLL</sequence>
<dbReference type="PROSITE" id="PS50109">
    <property type="entry name" value="HIS_KIN"/>
    <property type="match status" value="1"/>
</dbReference>
<feature type="compositionally biased region" description="Basic and acidic residues" evidence="6">
    <location>
        <begin position="438"/>
        <end position="458"/>
    </location>
</feature>
<dbReference type="EMBL" id="PDNA01000180">
    <property type="protein sequence ID" value="PGH06240.1"/>
    <property type="molecule type" value="Genomic_DNA"/>
</dbReference>
<dbReference type="GO" id="GO:0005886">
    <property type="term" value="C:plasma membrane"/>
    <property type="evidence" value="ECO:0007669"/>
    <property type="project" value="TreeGrafter"/>
</dbReference>
<dbReference type="InterPro" id="IPR004358">
    <property type="entry name" value="Sig_transdc_His_kin-like_C"/>
</dbReference>
<evidence type="ECO:0000259" key="7">
    <source>
        <dbReference type="PROSITE" id="PS50109"/>
    </source>
</evidence>
<feature type="region of interest" description="Disordered" evidence="6">
    <location>
        <begin position="236"/>
        <end position="298"/>
    </location>
</feature>
<evidence type="ECO:0000256" key="1">
    <source>
        <dbReference type="ARBA" id="ARBA00000085"/>
    </source>
</evidence>
<organism evidence="8 9">
    <name type="scientific">Polytolypa hystricis (strain UAMH7299)</name>
    <dbReference type="NCBI Taxonomy" id="1447883"/>
    <lineage>
        <taxon>Eukaryota</taxon>
        <taxon>Fungi</taxon>
        <taxon>Dikarya</taxon>
        <taxon>Ascomycota</taxon>
        <taxon>Pezizomycotina</taxon>
        <taxon>Eurotiomycetes</taxon>
        <taxon>Eurotiomycetidae</taxon>
        <taxon>Onygenales</taxon>
        <taxon>Onygenales incertae sedis</taxon>
        <taxon>Polytolypa</taxon>
    </lineage>
</organism>
<evidence type="ECO:0000256" key="3">
    <source>
        <dbReference type="ARBA" id="ARBA00022553"/>
    </source>
</evidence>
<dbReference type="FunFam" id="1.10.287.130:FF:000023">
    <property type="entry name" value="Sensor histidine kinase/response regulator, putative"/>
    <property type="match status" value="1"/>
</dbReference>
<feature type="domain" description="Histidine kinase" evidence="7">
    <location>
        <begin position="559"/>
        <end position="842"/>
    </location>
</feature>
<dbReference type="STRING" id="1447883.A0A2B7XBI3"/>
<evidence type="ECO:0000256" key="5">
    <source>
        <dbReference type="ARBA" id="ARBA00022777"/>
    </source>
</evidence>
<keyword evidence="5" id="KW-0418">Kinase</keyword>
<gene>
    <name evidence="8" type="ORF">AJ80_08209</name>
</gene>
<evidence type="ECO:0000313" key="9">
    <source>
        <dbReference type="Proteomes" id="UP000224634"/>
    </source>
</evidence>
<dbReference type="PRINTS" id="PR00344">
    <property type="entry name" value="BCTRLSENSOR"/>
</dbReference>
<protein>
    <recommendedName>
        <fullName evidence="2">histidine kinase</fullName>
        <ecNumber evidence="2">2.7.13.3</ecNumber>
    </recommendedName>
</protein>
<dbReference type="FunFam" id="3.30.450.40:FF:000083">
    <property type="entry name" value="Sensor histidine kinase/response regulator, putative (AFU_orthologue AFUA_4G00660)"/>
    <property type="match status" value="1"/>
</dbReference>
<dbReference type="InterPro" id="IPR003661">
    <property type="entry name" value="HisK_dim/P_dom"/>
</dbReference>
<accession>A0A2B7XBI3</accession>
<dbReference type="OrthoDB" id="303614at2759"/>
<comment type="caution">
    <text evidence="8">The sequence shown here is derived from an EMBL/GenBank/DDBJ whole genome shotgun (WGS) entry which is preliminary data.</text>
</comment>
<dbReference type="PANTHER" id="PTHR43047:SF72">
    <property type="entry name" value="OSMOSENSING HISTIDINE PROTEIN KINASE SLN1"/>
    <property type="match status" value="1"/>
</dbReference>
<dbReference type="SMART" id="SM00387">
    <property type="entry name" value="HATPase_c"/>
    <property type="match status" value="1"/>
</dbReference>
<keyword evidence="3" id="KW-0597">Phosphoprotein</keyword>
<dbReference type="InterPro" id="IPR005467">
    <property type="entry name" value="His_kinase_dom"/>
</dbReference>
<dbReference type="InterPro" id="IPR029016">
    <property type="entry name" value="GAF-like_dom_sf"/>
</dbReference>
<keyword evidence="9" id="KW-1185">Reference proteome</keyword>
<feature type="region of interest" description="Disordered" evidence="6">
    <location>
        <begin position="319"/>
        <end position="376"/>
    </location>
</feature>
<dbReference type="AlphaFoldDB" id="A0A2B7XBI3"/>
<dbReference type="Gene3D" id="1.10.287.130">
    <property type="match status" value="1"/>
</dbReference>
<dbReference type="InterPro" id="IPR036097">
    <property type="entry name" value="HisK_dim/P_sf"/>
</dbReference>
<dbReference type="SUPFAM" id="SSF55874">
    <property type="entry name" value="ATPase domain of HSP90 chaperone/DNA topoisomerase II/histidine kinase"/>
    <property type="match status" value="1"/>
</dbReference>
<dbReference type="PANTHER" id="PTHR43047">
    <property type="entry name" value="TWO-COMPONENT HISTIDINE PROTEIN KINASE"/>
    <property type="match status" value="1"/>
</dbReference>
<evidence type="ECO:0000256" key="2">
    <source>
        <dbReference type="ARBA" id="ARBA00012438"/>
    </source>
</evidence>
<keyword evidence="4" id="KW-0808">Transferase</keyword>
<dbReference type="Gene3D" id="3.30.565.10">
    <property type="entry name" value="Histidine kinase-like ATPase, C-terminal domain"/>
    <property type="match status" value="1"/>
</dbReference>
<dbReference type="CDD" id="cd00082">
    <property type="entry name" value="HisKA"/>
    <property type="match status" value="1"/>
</dbReference>
<feature type="compositionally biased region" description="Basic residues" evidence="6">
    <location>
        <begin position="462"/>
        <end position="471"/>
    </location>
</feature>
<feature type="region of interest" description="Disordered" evidence="6">
    <location>
        <begin position="438"/>
        <end position="476"/>
    </location>
</feature>
<dbReference type="InterPro" id="IPR036890">
    <property type="entry name" value="HATPase_C_sf"/>
</dbReference>
<dbReference type="Proteomes" id="UP000224634">
    <property type="component" value="Unassembled WGS sequence"/>
</dbReference>
<comment type="catalytic activity">
    <reaction evidence="1">
        <text>ATP + protein L-histidine = ADP + protein N-phospho-L-histidine.</text>
        <dbReference type="EC" id="2.7.13.3"/>
    </reaction>
</comment>
<evidence type="ECO:0000256" key="6">
    <source>
        <dbReference type="SAM" id="MobiDB-lite"/>
    </source>
</evidence>
<feature type="compositionally biased region" description="Polar residues" evidence="6">
    <location>
        <begin position="274"/>
        <end position="286"/>
    </location>
</feature>
<dbReference type="GO" id="GO:0000155">
    <property type="term" value="F:phosphorelay sensor kinase activity"/>
    <property type="evidence" value="ECO:0007669"/>
    <property type="project" value="InterPro"/>
</dbReference>
<feature type="compositionally biased region" description="Basic and acidic residues" evidence="6">
    <location>
        <begin position="322"/>
        <end position="343"/>
    </location>
</feature>
<evidence type="ECO:0000256" key="4">
    <source>
        <dbReference type="ARBA" id="ARBA00022679"/>
    </source>
</evidence>